<name>A0A1M3L3I7_9BACT</name>
<dbReference type="PANTHER" id="PTHR10491">
    <property type="entry name" value="DTDP-4-DEHYDRORHAMNOSE REDUCTASE"/>
    <property type="match status" value="1"/>
</dbReference>
<keyword evidence="6" id="KW-0521">NADP</keyword>
<evidence type="ECO:0000256" key="1">
    <source>
        <dbReference type="ARBA" id="ARBA00004781"/>
    </source>
</evidence>
<evidence type="ECO:0000259" key="7">
    <source>
        <dbReference type="Pfam" id="PF04321"/>
    </source>
</evidence>
<dbReference type="AlphaFoldDB" id="A0A1M3L3I7"/>
<dbReference type="Gene3D" id="3.90.25.10">
    <property type="entry name" value="UDP-galactose 4-epimerase, domain 1"/>
    <property type="match status" value="1"/>
</dbReference>
<dbReference type="Proteomes" id="UP000184233">
    <property type="component" value="Unassembled WGS sequence"/>
</dbReference>
<evidence type="ECO:0000256" key="2">
    <source>
        <dbReference type="ARBA" id="ARBA00010944"/>
    </source>
</evidence>
<evidence type="ECO:0000256" key="4">
    <source>
        <dbReference type="ARBA" id="ARBA00017099"/>
    </source>
</evidence>
<dbReference type="EMBL" id="MKVH01000008">
    <property type="protein sequence ID" value="OJX59928.1"/>
    <property type="molecule type" value="Genomic_DNA"/>
</dbReference>
<accession>A0A1M3L3I7</accession>
<dbReference type="InterPro" id="IPR029903">
    <property type="entry name" value="RmlD-like-bd"/>
</dbReference>
<comment type="caution">
    <text evidence="8">The sequence shown here is derived from an EMBL/GenBank/DDBJ whole genome shotgun (WGS) entry which is preliminary data.</text>
</comment>
<keyword evidence="6" id="KW-0560">Oxidoreductase</keyword>
<comment type="function">
    <text evidence="6">Catalyzes the reduction of dTDP-6-deoxy-L-lyxo-4-hexulose to yield dTDP-L-rhamnose.</text>
</comment>
<reference evidence="8 9" key="1">
    <citation type="submission" date="2016-09" db="EMBL/GenBank/DDBJ databases">
        <title>Genome-resolved meta-omics ties microbial dynamics to process performance in biotechnology for thiocyanate degradation.</title>
        <authorList>
            <person name="Kantor R.S."/>
            <person name="Huddy R.J."/>
            <person name="Iyer R."/>
            <person name="Thomas B.C."/>
            <person name="Brown C.T."/>
            <person name="Anantharaman K."/>
            <person name="Tringe S."/>
            <person name="Hettich R.L."/>
            <person name="Harrison S.T."/>
            <person name="Banfield J.F."/>
        </authorList>
    </citation>
    <scope>NUCLEOTIDE SEQUENCE [LARGE SCALE GENOMIC DNA]</scope>
    <source>
        <strain evidence="8">59-99</strain>
    </source>
</reference>
<dbReference type="InterPro" id="IPR005913">
    <property type="entry name" value="dTDP_dehydrorham_reduct"/>
</dbReference>
<comment type="pathway">
    <text evidence="1 6">Carbohydrate biosynthesis; dTDP-L-rhamnose biosynthesis.</text>
</comment>
<dbReference type="InterPro" id="IPR036291">
    <property type="entry name" value="NAD(P)-bd_dom_sf"/>
</dbReference>
<dbReference type="CDD" id="cd05254">
    <property type="entry name" value="dTDP_HR_like_SDR_e"/>
    <property type="match status" value="1"/>
</dbReference>
<dbReference type="UniPathway" id="UPA00124"/>
<evidence type="ECO:0000313" key="8">
    <source>
        <dbReference type="EMBL" id="OJX59928.1"/>
    </source>
</evidence>
<proteinExistence type="inferred from homology"/>
<feature type="domain" description="RmlD-like substrate binding" evidence="7">
    <location>
        <begin position="1"/>
        <end position="290"/>
    </location>
</feature>
<dbReference type="STRING" id="1895771.BGO89_07975"/>
<dbReference type="EC" id="1.1.1.133" evidence="3 6"/>
<dbReference type="Pfam" id="PF04321">
    <property type="entry name" value="RmlD_sub_bind"/>
    <property type="match status" value="1"/>
</dbReference>
<protein>
    <recommendedName>
        <fullName evidence="4 6">dTDP-4-dehydrorhamnose reductase</fullName>
        <ecNumber evidence="3 6">1.1.1.133</ecNumber>
    </recommendedName>
</protein>
<gene>
    <name evidence="8" type="ORF">BGO89_07975</name>
</gene>
<dbReference type="GO" id="GO:0019305">
    <property type="term" value="P:dTDP-rhamnose biosynthetic process"/>
    <property type="evidence" value="ECO:0007669"/>
    <property type="project" value="UniProtKB-UniPathway"/>
</dbReference>
<evidence type="ECO:0000256" key="6">
    <source>
        <dbReference type="RuleBase" id="RU364082"/>
    </source>
</evidence>
<dbReference type="NCBIfam" id="TIGR01214">
    <property type="entry name" value="rmlD"/>
    <property type="match status" value="1"/>
</dbReference>
<comment type="catalytic activity">
    <reaction evidence="5">
        <text>dTDP-beta-L-rhamnose + NADP(+) = dTDP-4-dehydro-beta-L-rhamnose + NADPH + H(+)</text>
        <dbReference type="Rhea" id="RHEA:21796"/>
        <dbReference type="ChEBI" id="CHEBI:15378"/>
        <dbReference type="ChEBI" id="CHEBI:57510"/>
        <dbReference type="ChEBI" id="CHEBI:57783"/>
        <dbReference type="ChEBI" id="CHEBI:58349"/>
        <dbReference type="ChEBI" id="CHEBI:62830"/>
        <dbReference type="EC" id="1.1.1.133"/>
    </reaction>
</comment>
<dbReference type="Gene3D" id="3.40.50.720">
    <property type="entry name" value="NAD(P)-binding Rossmann-like Domain"/>
    <property type="match status" value="1"/>
</dbReference>
<comment type="similarity">
    <text evidence="2 6">Belongs to the dTDP-4-dehydrorhamnose reductase family.</text>
</comment>
<dbReference type="PANTHER" id="PTHR10491:SF4">
    <property type="entry name" value="METHIONINE ADENOSYLTRANSFERASE 2 SUBUNIT BETA"/>
    <property type="match status" value="1"/>
</dbReference>
<evidence type="ECO:0000256" key="5">
    <source>
        <dbReference type="ARBA" id="ARBA00048200"/>
    </source>
</evidence>
<evidence type="ECO:0000256" key="3">
    <source>
        <dbReference type="ARBA" id="ARBA00012929"/>
    </source>
</evidence>
<sequence>MTITIIGAGSMTAGALIPMLLDETDATLHLITSRELPYAHDRVETSILDITDRNALKEAILGRLPNVIVNTAALTNVDKCETDRGLAWSLNVTLVEQLARMARIADAHLVHFSTDYVFDGQKGPYSELDTPHPINYYGKSKLAGENVCLGSGIPSTVVRTNVVYGPDGDRPDFVRWVLQSIDAGIAIRVVNDQYSNPTYAEDLAEAVTRIIRRRRTGLYHVGGADYMTRYDFALKIATMFKLDASLISPVSTNELQQAARRPVHGGLVTLKAETDLMMKMSSVESGLASLRHKLVTKQQRPPLPER</sequence>
<evidence type="ECO:0000313" key="9">
    <source>
        <dbReference type="Proteomes" id="UP000184233"/>
    </source>
</evidence>
<organism evidence="8 9">
    <name type="scientific">Candidatus Kapaibacterium thiocyanatum</name>
    <dbReference type="NCBI Taxonomy" id="1895771"/>
    <lineage>
        <taxon>Bacteria</taxon>
        <taxon>Pseudomonadati</taxon>
        <taxon>Candidatus Kapaibacteriota</taxon>
        <taxon>Candidatus Kapaibacteriia</taxon>
        <taxon>Candidatus Kapaibacteriales</taxon>
        <taxon>Candidatus Kapaibacteriaceae</taxon>
        <taxon>Candidatus Kapaibacterium</taxon>
    </lineage>
</organism>
<dbReference type="SUPFAM" id="SSF51735">
    <property type="entry name" value="NAD(P)-binding Rossmann-fold domains"/>
    <property type="match status" value="1"/>
</dbReference>
<dbReference type="GO" id="GO:0008831">
    <property type="term" value="F:dTDP-4-dehydrorhamnose reductase activity"/>
    <property type="evidence" value="ECO:0007669"/>
    <property type="project" value="UniProtKB-EC"/>
</dbReference>